<dbReference type="PANTHER" id="PTHR14030">
    <property type="entry name" value="MITOTIC CHECKPOINT SERINE/THREONINE-PROTEIN KINASE BUB1"/>
    <property type="match status" value="1"/>
</dbReference>
<sequence length="412" mass="47946">MGSEIDDAISFTDLEDEKENILPLRHGRSARILHEVLSSDADQLEIKINWFEDKLKNDIENKFNIYVEYINWLQESYFKGPNDFLLEVIERCLTSMKHEEQYRNDPRYLNIWLLYINSFFQDSMRDRRDIFIYMFRNKIANLLSLYFIEFSKLLLEMGNYNECHDFLMIGIQNHALPSGQLLNKINELEEFFQLNNISIDRNDNDSSLDHLLLKYGNILILNKDLKDILASKKLSDNISNENNNNNNKRKGNNNKKLEIRADNEDHGDSSSTKLDIFKDNWTNFETKASRLKENRSLVTPLQSNTIIEPMKQEAESIISNVAGPSSKISIFNDDIGRTKPVYKLVSIDGQKPERIDCNFNLIYSKDNEFSLEQLLATMTGCYNKSNKRKSNSSVEAQTGEVKKSKLNVDTEN</sequence>
<reference evidence="3 4" key="1">
    <citation type="submission" date="2017-04" db="EMBL/GenBank/DDBJ databases">
        <authorList>
            <person name="Afonso C.L."/>
            <person name="Miller P.J."/>
            <person name="Scott M.A."/>
            <person name="Spackman E."/>
            <person name="Goraichik I."/>
            <person name="Dimitrov K.M."/>
            <person name="Suarez D.L."/>
            <person name="Swayne D.E."/>
        </authorList>
    </citation>
    <scope>NUCLEOTIDE SEQUENCE [LARGE SCALE GENOMIC DNA]</scope>
</reference>
<feature type="compositionally biased region" description="Basic and acidic residues" evidence="1">
    <location>
        <begin position="400"/>
        <end position="412"/>
    </location>
</feature>
<dbReference type="PANTHER" id="PTHR14030:SF4">
    <property type="entry name" value="BUB1 KINASE, ISOFORM A-RELATED"/>
    <property type="match status" value="1"/>
</dbReference>
<evidence type="ECO:0000256" key="1">
    <source>
        <dbReference type="SAM" id="MobiDB-lite"/>
    </source>
</evidence>
<feature type="compositionally biased region" description="Basic and acidic residues" evidence="1">
    <location>
        <begin position="255"/>
        <end position="268"/>
    </location>
</feature>
<dbReference type="SMART" id="SM00777">
    <property type="entry name" value="Mad3_BUB1_I"/>
    <property type="match status" value="1"/>
</dbReference>
<dbReference type="Gene3D" id="1.25.40.430">
    <property type="match status" value="1"/>
</dbReference>
<dbReference type="GO" id="GO:0032991">
    <property type="term" value="C:protein-containing complex"/>
    <property type="evidence" value="ECO:0007669"/>
    <property type="project" value="UniProtKB-ARBA"/>
</dbReference>
<dbReference type="Gene3D" id="6.10.20.170">
    <property type="match status" value="1"/>
</dbReference>
<protein>
    <submittedName>
        <fullName evidence="3">Similar to Saccharomyces cerevisiae YJL013C MAD3 Subunit of the spindle-assembly checkpoint complex, which delays anaphase onset in cells with defects in mitotic spindle assembly</fullName>
    </submittedName>
</protein>
<dbReference type="InterPro" id="IPR015661">
    <property type="entry name" value="Bub1/Mad3"/>
</dbReference>
<accession>A0A1X7QYD9</accession>
<name>A0A1X7QYD9_9SACH</name>
<dbReference type="InterPro" id="IPR012572">
    <property type="entry name" value="Mad3/Bub1_II"/>
</dbReference>
<dbReference type="Pfam" id="PF08171">
    <property type="entry name" value="Mad3_BUB1_II"/>
    <property type="match status" value="1"/>
</dbReference>
<evidence type="ECO:0000313" key="4">
    <source>
        <dbReference type="Proteomes" id="UP000196158"/>
    </source>
</evidence>
<dbReference type="GO" id="GO:0007094">
    <property type="term" value="P:mitotic spindle assembly checkpoint signaling"/>
    <property type="evidence" value="ECO:0007669"/>
    <property type="project" value="InterPro"/>
</dbReference>
<gene>
    <name evidence="3" type="ORF">KASA_0Q09614G</name>
</gene>
<keyword evidence="4" id="KW-1185">Reference proteome</keyword>
<evidence type="ECO:0000313" key="3">
    <source>
        <dbReference type="EMBL" id="SMN18475.1"/>
    </source>
</evidence>
<feature type="region of interest" description="Disordered" evidence="1">
    <location>
        <begin position="385"/>
        <end position="412"/>
    </location>
</feature>
<evidence type="ECO:0000259" key="2">
    <source>
        <dbReference type="PROSITE" id="PS51489"/>
    </source>
</evidence>
<dbReference type="EMBL" id="FXLY01000002">
    <property type="protein sequence ID" value="SMN18475.1"/>
    <property type="molecule type" value="Genomic_DNA"/>
</dbReference>
<dbReference type="Pfam" id="PF08311">
    <property type="entry name" value="Mad3_BUB1_I"/>
    <property type="match status" value="1"/>
</dbReference>
<dbReference type="AlphaFoldDB" id="A0A1X7QYD9"/>
<dbReference type="GO" id="GO:0004672">
    <property type="term" value="F:protein kinase activity"/>
    <property type="evidence" value="ECO:0007669"/>
    <property type="project" value="TreeGrafter"/>
</dbReference>
<proteinExistence type="predicted"/>
<feature type="domain" description="BUB1 N-terminal" evidence="2">
    <location>
        <begin position="51"/>
        <end position="213"/>
    </location>
</feature>
<organism evidence="3 4">
    <name type="scientific">Maudiozyma saulgeensis</name>
    <dbReference type="NCBI Taxonomy" id="1789683"/>
    <lineage>
        <taxon>Eukaryota</taxon>
        <taxon>Fungi</taxon>
        <taxon>Dikarya</taxon>
        <taxon>Ascomycota</taxon>
        <taxon>Saccharomycotina</taxon>
        <taxon>Saccharomycetes</taxon>
        <taxon>Saccharomycetales</taxon>
        <taxon>Saccharomycetaceae</taxon>
        <taxon>Maudiozyma</taxon>
    </lineage>
</organism>
<dbReference type="GO" id="GO:0005634">
    <property type="term" value="C:nucleus"/>
    <property type="evidence" value="ECO:0007669"/>
    <property type="project" value="TreeGrafter"/>
</dbReference>
<dbReference type="OrthoDB" id="248495at2759"/>
<dbReference type="PROSITE" id="PS51489">
    <property type="entry name" value="BUB1_N"/>
    <property type="match status" value="1"/>
</dbReference>
<dbReference type="STRING" id="1789683.A0A1X7QYD9"/>
<feature type="compositionally biased region" description="Low complexity" evidence="1">
    <location>
        <begin position="237"/>
        <end position="246"/>
    </location>
</feature>
<dbReference type="Proteomes" id="UP000196158">
    <property type="component" value="Unassembled WGS sequence"/>
</dbReference>
<dbReference type="InterPro" id="IPR013212">
    <property type="entry name" value="Mad3/Bub1_I"/>
</dbReference>
<feature type="region of interest" description="Disordered" evidence="1">
    <location>
        <begin position="236"/>
        <end position="270"/>
    </location>
</feature>
<dbReference type="GO" id="GO:0051754">
    <property type="term" value="P:meiotic sister chromatid cohesion, centromeric"/>
    <property type="evidence" value="ECO:0007669"/>
    <property type="project" value="TreeGrafter"/>
</dbReference>